<dbReference type="Pfam" id="PF00106">
    <property type="entry name" value="adh_short"/>
    <property type="match status" value="1"/>
</dbReference>
<organism evidence="4 5">
    <name type="scientific">Sitophilus oryzae</name>
    <name type="common">Rice weevil</name>
    <name type="synonym">Curculio oryzae</name>
    <dbReference type="NCBI Taxonomy" id="7048"/>
    <lineage>
        <taxon>Eukaryota</taxon>
        <taxon>Metazoa</taxon>
        <taxon>Ecdysozoa</taxon>
        <taxon>Arthropoda</taxon>
        <taxon>Hexapoda</taxon>
        <taxon>Insecta</taxon>
        <taxon>Pterygota</taxon>
        <taxon>Neoptera</taxon>
        <taxon>Endopterygota</taxon>
        <taxon>Coleoptera</taxon>
        <taxon>Polyphaga</taxon>
        <taxon>Cucujiformia</taxon>
        <taxon>Curculionidae</taxon>
        <taxon>Dryophthorinae</taxon>
        <taxon>Sitophilus</taxon>
    </lineage>
</organism>
<keyword evidence="4" id="KW-1185">Reference proteome</keyword>
<comment type="similarity">
    <text evidence="2">Belongs to the short-chain dehydrogenases/reductases (SDR) family.</text>
</comment>
<proteinExistence type="inferred from homology"/>
<dbReference type="SUPFAM" id="SSF51735">
    <property type="entry name" value="NAD(P)-binding Rossmann-fold domains"/>
    <property type="match status" value="1"/>
</dbReference>
<dbReference type="RefSeq" id="XP_030765173.1">
    <property type="nucleotide sequence ID" value="XM_030909313.1"/>
</dbReference>
<dbReference type="AlphaFoldDB" id="A0A6J2YMD8"/>
<dbReference type="CDD" id="cd05327">
    <property type="entry name" value="retinol-DH_like_SDR_c_like"/>
    <property type="match status" value="1"/>
</dbReference>
<dbReference type="KEGG" id="soy:115889335"/>
<keyword evidence="3" id="KW-1133">Transmembrane helix</keyword>
<evidence type="ECO:0000256" key="1">
    <source>
        <dbReference type="ARBA" id="ARBA00023002"/>
    </source>
</evidence>
<evidence type="ECO:0000313" key="5">
    <source>
        <dbReference type="RefSeq" id="XP_030765173.1"/>
    </source>
</evidence>
<dbReference type="Proteomes" id="UP000504635">
    <property type="component" value="Unplaced"/>
</dbReference>
<accession>A0A6J2YMD8</accession>
<dbReference type="GeneID" id="115889335"/>
<evidence type="ECO:0000256" key="2">
    <source>
        <dbReference type="RuleBase" id="RU000363"/>
    </source>
</evidence>
<dbReference type="Gene3D" id="3.40.50.720">
    <property type="entry name" value="NAD(P)-binding Rossmann-like Domain"/>
    <property type="match status" value="1"/>
</dbReference>
<sequence>MYDIFTDDFETFINSWWPYILSICISIIYAIRFYVGGVDCVSRNRIDDKIIIITGSTSGIGLETAKDLISRGGHVILAVRNIDKANKIFEGIKKKNEKFKISVIQLDISDFFSIQSFAKRIIEEYEKIDVLINNAAVIFQPFQKTAEGNELTLVTNYLGPFLLTHLLLPLLNKSTNGRIINVSAVAHFTGKLKLDNLNMEKNFNEKDAFAQSKLALTIFTRYLASLLSKTKITCNSVCPGLVRGTGHLRNIFLNGNKWSKIYLWPWIWLFLKTPKQGSQNIVYLAVEPSLSDITGCYFSDCEIKNPAENVKDVKLAQALYSRSCSIVNINGKKLIDSLICPEKSNNNHDLGDGDNDF</sequence>
<dbReference type="OrthoDB" id="542013at2759"/>
<dbReference type="PANTHER" id="PTHR43157">
    <property type="entry name" value="PHOSPHATIDYLINOSITOL-GLYCAN BIOSYNTHESIS CLASS F PROTEIN-RELATED"/>
    <property type="match status" value="1"/>
</dbReference>
<dbReference type="GO" id="GO:0016491">
    <property type="term" value="F:oxidoreductase activity"/>
    <property type="evidence" value="ECO:0007669"/>
    <property type="project" value="UniProtKB-KW"/>
</dbReference>
<dbReference type="InterPro" id="IPR002347">
    <property type="entry name" value="SDR_fam"/>
</dbReference>
<dbReference type="InParanoid" id="A0A6J2YMD8"/>
<evidence type="ECO:0000256" key="3">
    <source>
        <dbReference type="SAM" id="Phobius"/>
    </source>
</evidence>
<keyword evidence="3" id="KW-0472">Membrane</keyword>
<protein>
    <submittedName>
        <fullName evidence="5">Retinol dehydrogenase 13-like</fullName>
    </submittedName>
</protein>
<feature type="transmembrane region" description="Helical" evidence="3">
    <location>
        <begin position="16"/>
        <end position="35"/>
    </location>
</feature>
<dbReference type="PRINTS" id="PR00080">
    <property type="entry name" value="SDRFAMILY"/>
</dbReference>
<reference evidence="5" key="1">
    <citation type="submission" date="2025-08" db="UniProtKB">
        <authorList>
            <consortium name="RefSeq"/>
        </authorList>
    </citation>
    <scope>IDENTIFICATION</scope>
    <source>
        <tissue evidence="5">Gonads</tissue>
    </source>
</reference>
<gene>
    <name evidence="5" type="primary">LOC115889335</name>
</gene>
<keyword evidence="3" id="KW-0812">Transmembrane</keyword>
<dbReference type="PANTHER" id="PTHR43157:SF31">
    <property type="entry name" value="PHOSPHATIDYLINOSITOL-GLYCAN BIOSYNTHESIS CLASS F PROTEIN"/>
    <property type="match status" value="1"/>
</dbReference>
<keyword evidence="1" id="KW-0560">Oxidoreductase</keyword>
<evidence type="ECO:0000313" key="4">
    <source>
        <dbReference type="Proteomes" id="UP000504635"/>
    </source>
</evidence>
<dbReference type="InterPro" id="IPR036291">
    <property type="entry name" value="NAD(P)-bd_dom_sf"/>
</dbReference>
<name>A0A6J2YMD8_SITOR</name>
<dbReference type="PRINTS" id="PR00081">
    <property type="entry name" value="GDHRDH"/>
</dbReference>